<dbReference type="InterPro" id="IPR015300">
    <property type="entry name" value="DNA-bd_pseudobarrel_sf"/>
</dbReference>
<accession>A0A7J7HBD0</accession>
<dbReference type="FunFam" id="2.30.30.1040:FF:000001">
    <property type="entry name" value="Auxin response factor"/>
    <property type="match status" value="1"/>
</dbReference>
<dbReference type="Gene3D" id="2.40.330.10">
    <property type="entry name" value="DNA-binding pseudobarrel domain"/>
    <property type="match status" value="1"/>
</dbReference>
<protein>
    <recommendedName>
        <fullName evidence="8">TF-B3 domain-containing protein</fullName>
    </recommendedName>
</protein>
<dbReference type="GO" id="GO:0009734">
    <property type="term" value="P:auxin-activated signaling pathway"/>
    <property type="evidence" value="ECO:0007669"/>
    <property type="project" value="UniProtKB-KW"/>
</dbReference>
<dbReference type="InterPro" id="IPR010525">
    <property type="entry name" value="ARF_dom"/>
</dbReference>
<comment type="caution">
    <text evidence="9">The sequence shown here is derived from an EMBL/GenBank/DDBJ whole genome shotgun (WGS) entry which is preliminary data.</text>
</comment>
<keyword evidence="3" id="KW-0805">Transcription regulation</keyword>
<gene>
    <name evidence="9" type="ORF">HYC85_015141</name>
</gene>
<dbReference type="InterPro" id="IPR044835">
    <property type="entry name" value="ARF_plant"/>
</dbReference>
<dbReference type="PROSITE" id="PS50863">
    <property type="entry name" value="B3"/>
    <property type="match status" value="1"/>
</dbReference>
<evidence type="ECO:0000256" key="7">
    <source>
        <dbReference type="ARBA" id="ARBA00023294"/>
    </source>
</evidence>
<dbReference type="GO" id="GO:0003677">
    <property type="term" value="F:DNA binding"/>
    <property type="evidence" value="ECO:0007669"/>
    <property type="project" value="UniProtKB-KW"/>
</dbReference>
<evidence type="ECO:0000256" key="1">
    <source>
        <dbReference type="ARBA" id="ARBA00004123"/>
    </source>
</evidence>
<organism evidence="9 10">
    <name type="scientific">Camellia sinensis</name>
    <name type="common">Tea plant</name>
    <name type="synonym">Thea sinensis</name>
    <dbReference type="NCBI Taxonomy" id="4442"/>
    <lineage>
        <taxon>Eukaryota</taxon>
        <taxon>Viridiplantae</taxon>
        <taxon>Streptophyta</taxon>
        <taxon>Embryophyta</taxon>
        <taxon>Tracheophyta</taxon>
        <taxon>Spermatophyta</taxon>
        <taxon>Magnoliopsida</taxon>
        <taxon>eudicotyledons</taxon>
        <taxon>Gunneridae</taxon>
        <taxon>Pentapetalae</taxon>
        <taxon>asterids</taxon>
        <taxon>Ericales</taxon>
        <taxon>Theaceae</taxon>
        <taxon>Camellia</taxon>
    </lineage>
</organism>
<dbReference type="GO" id="GO:0005634">
    <property type="term" value="C:nucleus"/>
    <property type="evidence" value="ECO:0007669"/>
    <property type="project" value="UniProtKB-SubCell"/>
</dbReference>
<dbReference type="GO" id="GO:0006355">
    <property type="term" value="P:regulation of DNA-templated transcription"/>
    <property type="evidence" value="ECO:0007669"/>
    <property type="project" value="InterPro"/>
</dbReference>
<feature type="domain" description="TF-B3" evidence="8">
    <location>
        <begin position="1"/>
        <end position="47"/>
    </location>
</feature>
<evidence type="ECO:0000256" key="4">
    <source>
        <dbReference type="ARBA" id="ARBA00023125"/>
    </source>
</evidence>
<dbReference type="EMBL" id="JACBKZ010000006">
    <property type="protein sequence ID" value="KAF5949184.1"/>
    <property type="molecule type" value="Genomic_DNA"/>
</dbReference>
<name>A0A7J7HBD0_CAMSI</name>
<dbReference type="PANTHER" id="PTHR31384">
    <property type="entry name" value="AUXIN RESPONSE FACTOR 4-RELATED"/>
    <property type="match status" value="1"/>
</dbReference>
<reference evidence="9 10" key="2">
    <citation type="submission" date="2020-07" db="EMBL/GenBank/DDBJ databases">
        <title>Genome assembly of wild tea tree DASZ reveals pedigree and selection history of tea varieties.</title>
        <authorList>
            <person name="Zhang W."/>
        </authorList>
    </citation>
    <scope>NUCLEOTIDE SEQUENCE [LARGE SCALE GENOMIC DNA]</scope>
    <source>
        <strain evidence="10">cv. G240</strain>
        <tissue evidence="9">Leaf</tissue>
    </source>
</reference>
<dbReference type="AlphaFoldDB" id="A0A7J7HBD0"/>
<evidence type="ECO:0000256" key="2">
    <source>
        <dbReference type="ARBA" id="ARBA00007853"/>
    </source>
</evidence>
<sequence length="116" mass="13415">MAGQPQRHLLHSGWSVFVSSKRLVAGDAFIFLRTTPAEFIVPFDQYMESIKSNYSAGMRFKMRFEAEEAPEQRFTGTIIGIEDTDTKRWAESKWRCLKVVRWDENSTIPSPERVSP</sequence>
<dbReference type="PANTHER" id="PTHR31384:SF79">
    <property type="entry name" value="AUXIN RESPONSE FACTOR 2"/>
    <property type="match status" value="1"/>
</dbReference>
<keyword evidence="5" id="KW-0804">Transcription</keyword>
<evidence type="ECO:0000256" key="6">
    <source>
        <dbReference type="ARBA" id="ARBA00023242"/>
    </source>
</evidence>
<evidence type="ECO:0000259" key="8">
    <source>
        <dbReference type="PROSITE" id="PS50863"/>
    </source>
</evidence>
<evidence type="ECO:0000313" key="10">
    <source>
        <dbReference type="Proteomes" id="UP000593564"/>
    </source>
</evidence>
<keyword evidence="4" id="KW-0238">DNA-binding</keyword>
<evidence type="ECO:0000313" key="9">
    <source>
        <dbReference type="EMBL" id="KAF5949184.1"/>
    </source>
</evidence>
<dbReference type="SUPFAM" id="SSF101936">
    <property type="entry name" value="DNA-binding pseudobarrel domain"/>
    <property type="match status" value="1"/>
</dbReference>
<dbReference type="Proteomes" id="UP000593564">
    <property type="component" value="Unassembled WGS sequence"/>
</dbReference>
<comment type="similarity">
    <text evidence="2">Belongs to the ARF family.</text>
</comment>
<proteinExistence type="inferred from homology"/>
<keyword evidence="10" id="KW-1185">Reference proteome</keyword>
<comment type="subcellular location">
    <subcellularLocation>
        <location evidence="1">Nucleus</location>
    </subcellularLocation>
</comment>
<dbReference type="InterPro" id="IPR003340">
    <property type="entry name" value="B3_DNA-bd"/>
</dbReference>
<evidence type="ECO:0000256" key="5">
    <source>
        <dbReference type="ARBA" id="ARBA00023163"/>
    </source>
</evidence>
<reference evidence="10" key="1">
    <citation type="journal article" date="2020" name="Nat. Commun.">
        <title>Genome assembly of wild tea tree DASZ reveals pedigree and selection history of tea varieties.</title>
        <authorList>
            <person name="Zhang W."/>
            <person name="Zhang Y."/>
            <person name="Qiu H."/>
            <person name="Guo Y."/>
            <person name="Wan H."/>
            <person name="Zhang X."/>
            <person name="Scossa F."/>
            <person name="Alseekh S."/>
            <person name="Zhang Q."/>
            <person name="Wang P."/>
            <person name="Xu L."/>
            <person name="Schmidt M.H."/>
            <person name="Jia X."/>
            <person name="Li D."/>
            <person name="Zhu A."/>
            <person name="Guo F."/>
            <person name="Chen W."/>
            <person name="Ni D."/>
            <person name="Usadel B."/>
            <person name="Fernie A.R."/>
            <person name="Wen W."/>
        </authorList>
    </citation>
    <scope>NUCLEOTIDE SEQUENCE [LARGE SCALE GENOMIC DNA]</scope>
    <source>
        <strain evidence="10">cv. G240</strain>
    </source>
</reference>
<keyword evidence="7" id="KW-0927">Auxin signaling pathway</keyword>
<dbReference type="Gene3D" id="2.30.30.1040">
    <property type="match status" value="1"/>
</dbReference>
<keyword evidence="6" id="KW-0539">Nucleus</keyword>
<dbReference type="Pfam" id="PF06507">
    <property type="entry name" value="ARF_AD"/>
    <property type="match status" value="1"/>
</dbReference>
<evidence type="ECO:0000256" key="3">
    <source>
        <dbReference type="ARBA" id="ARBA00023015"/>
    </source>
</evidence>